<evidence type="ECO:0000256" key="7">
    <source>
        <dbReference type="PIRSR" id="PIRSR613078-1"/>
    </source>
</evidence>
<dbReference type="OrthoDB" id="9782128at2"/>
<dbReference type="RefSeq" id="WP_089884992.1">
    <property type="nucleotide sequence ID" value="NZ_FNGV01000001.1"/>
</dbReference>
<dbReference type="EC" id="5.4.2.11" evidence="6"/>
<feature type="binding site" evidence="6 8">
    <location>
        <begin position="114"/>
        <end position="115"/>
    </location>
    <ligand>
        <name>substrate</name>
    </ligand>
</feature>
<comment type="pathway">
    <text evidence="6">Carbohydrate degradation; glycolysis; pyruvate from D-glyceraldehyde 3-phosphate: step 3/5.</text>
</comment>
<dbReference type="Proteomes" id="UP000199440">
    <property type="component" value="Unassembled WGS sequence"/>
</dbReference>
<name>A0A1G9JGX5_9FLAO</name>
<feature type="active site" description="Tele-phosphohistidine intermediate" evidence="6 7">
    <location>
        <position position="9"/>
    </location>
</feature>
<feature type="binding site" evidence="6 8">
    <location>
        <begin position="8"/>
        <end position="15"/>
    </location>
    <ligand>
        <name>substrate</name>
    </ligand>
</feature>
<evidence type="ECO:0000256" key="3">
    <source>
        <dbReference type="ARBA" id="ARBA00022432"/>
    </source>
</evidence>
<evidence type="ECO:0000313" key="10">
    <source>
        <dbReference type="EMBL" id="SDL36661.1"/>
    </source>
</evidence>
<keyword evidence="3 6" id="KW-0312">Gluconeogenesis</keyword>
<feature type="active site" description="Proton donor/acceptor" evidence="6 7">
    <location>
        <position position="87"/>
    </location>
</feature>
<dbReference type="NCBIfam" id="TIGR01258">
    <property type="entry name" value="pgm_1"/>
    <property type="match status" value="1"/>
</dbReference>
<evidence type="ECO:0000256" key="6">
    <source>
        <dbReference type="HAMAP-Rule" id="MF_01039"/>
    </source>
</evidence>
<accession>A0A1G9JGX5</accession>
<dbReference type="GO" id="GO:0006096">
    <property type="term" value="P:glycolytic process"/>
    <property type="evidence" value="ECO:0007669"/>
    <property type="project" value="UniProtKB-UniRule"/>
</dbReference>
<dbReference type="Pfam" id="PF00300">
    <property type="entry name" value="His_Phos_1"/>
    <property type="match status" value="1"/>
</dbReference>
<feature type="binding site" evidence="6 8">
    <location>
        <begin position="87"/>
        <end position="90"/>
    </location>
    <ligand>
        <name>substrate</name>
    </ligand>
</feature>
<dbReference type="AlphaFoldDB" id="A0A1G9JGX5"/>
<dbReference type="FunFam" id="3.40.50.1240:FF:000003">
    <property type="entry name" value="2,3-bisphosphoglycerate-dependent phosphoglycerate mutase"/>
    <property type="match status" value="1"/>
</dbReference>
<sequence>MGKLILVRHGKSLWNVKNVFKGWTDIDLASEGIEEARKAGQLIKSNLIDIDICFSSYLKRAIRTAWILLETAEMMHVDCRYSWKLNERHYGDWQGKNKDEVLKDVGEEYFLSVRRGYDTPPPSLSTDDKRNPEYDSNYKALDVSDLPLAESLKDTSKRVVNYFFEAIAPELAKGRTVLISAHGNSLRALIEYLEHISSDEIAKVEVATGVPHMYEFDGKLNVIEHYQLK</sequence>
<evidence type="ECO:0000256" key="1">
    <source>
        <dbReference type="ARBA" id="ARBA00000380"/>
    </source>
</evidence>
<gene>
    <name evidence="6" type="primary">gpmA</name>
    <name evidence="10" type="ORF">SAMN04488514_101547</name>
</gene>
<comment type="caution">
    <text evidence="6">Lacks conserved residue(s) required for the propagation of feature annotation.</text>
</comment>
<comment type="similarity">
    <text evidence="2 6">Belongs to the phosphoglycerate mutase family. BPG-dependent PGAM subfamily.</text>
</comment>
<comment type="catalytic activity">
    <reaction evidence="1 6">
        <text>(2R)-2-phosphoglycerate = (2R)-3-phosphoglycerate</text>
        <dbReference type="Rhea" id="RHEA:15901"/>
        <dbReference type="ChEBI" id="CHEBI:58272"/>
        <dbReference type="ChEBI" id="CHEBI:58289"/>
        <dbReference type="EC" id="5.4.2.11"/>
    </reaction>
</comment>
<evidence type="ECO:0000256" key="8">
    <source>
        <dbReference type="PIRSR" id="PIRSR613078-2"/>
    </source>
</evidence>
<keyword evidence="5 6" id="KW-0413">Isomerase</keyword>
<evidence type="ECO:0000256" key="4">
    <source>
        <dbReference type="ARBA" id="ARBA00023152"/>
    </source>
</evidence>
<dbReference type="UniPathway" id="UPA00109">
    <property type="reaction ID" value="UER00186"/>
</dbReference>
<evidence type="ECO:0000256" key="9">
    <source>
        <dbReference type="PIRSR" id="PIRSR613078-3"/>
    </source>
</evidence>
<dbReference type="GO" id="GO:0004619">
    <property type="term" value="F:phosphoglycerate mutase activity"/>
    <property type="evidence" value="ECO:0007669"/>
    <property type="project" value="UniProtKB-UniRule"/>
</dbReference>
<evidence type="ECO:0000313" key="11">
    <source>
        <dbReference type="Proteomes" id="UP000199440"/>
    </source>
</evidence>
<dbReference type="STRING" id="192904.SAMN04488514_101547"/>
<dbReference type="CDD" id="cd07067">
    <property type="entry name" value="HP_PGM_like"/>
    <property type="match status" value="1"/>
</dbReference>
<dbReference type="GO" id="GO:0006094">
    <property type="term" value="P:gluconeogenesis"/>
    <property type="evidence" value="ECO:0007669"/>
    <property type="project" value="UniProtKB-UniRule"/>
</dbReference>
<feature type="site" description="Transition state stabilizer" evidence="6 9">
    <location>
        <position position="182"/>
    </location>
</feature>
<organism evidence="10 11">
    <name type="scientific">Kriegella aquimaris</name>
    <dbReference type="NCBI Taxonomy" id="192904"/>
    <lineage>
        <taxon>Bacteria</taxon>
        <taxon>Pseudomonadati</taxon>
        <taxon>Bacteroidota</taxon>
        <taxon>Flavobacteriia</taxon>
        <taxon>Flavobacteriales</taxon>
        <taxon>Flavobacteriaceae</taxon>
        <taxon>Kriegella</taxon>
    </lineage>
</organism>
<dbReference type="Gene3D" id="3.40.50.1240">
    <property type="entry name" value="Phosphoglycerate mutase-like"/>
    <property type="match status" value="1"/>
</dbReference>
<dbReference type="InterPro" id="IPR013078">
    <property type="entry name" value="His_Pase_superF_clade-1"/>
</dbReference>
<dbReference type="EMBL" id="FNGV01000001">
    <property type="protein sequence ID" value="SDL36661.1"/>
    <property type="molecule type" value="Genomic_DNA"/>
</dbReference>
<evidence type="ECO:0000256" key="5">
    <source>
        <dbReference type="ARBA" id="ARBA00023235"/>
    </source>
</evidence>
<reference evidence="10 11" key="1">
    <citation type="submission" date="2016-10" db="EMBL/GenBank/DDBJ databases">
        <authorList>
            <person name="de Groot N.N."/>
        </authorList>
    </citation>
    <scope>NUCLEOTIDE SEQUENCE [LARGE SCALE GENOMIC DNA]</scope>
    <source>
        <strain evidence="10 11">DSM 19886</strain>
    </source>
</reference>
<dbReference type="InterPro" id="IPR029033">
    <property type="entry name" value="His_PPase_superfam"/>
</dbReference>
<comment type="function">
    <text evidence="6">Catalyzes the interconversion of 2-phosphoglycerate and 3-phosphoglycerate.</text>
</comment>
<feature type="binding site" evidence="6 8">
    <location>
        <begin position="183"/>
        <end position="184"/>
    </location>
    <ligand>
        <name>substrate</name>
    </ligand>
</feature>
<dbReference type="PANTHER" id="PTHR11931">
    <property type="entry name" value="PHOSPHOGLYCERATE MUTASE"/>
    <property type="match status" value="1"/>
</dbReference>
<protein>
    <recommendedName>
        <fullName evidence="6">2,3-bisphosphoglycerate-dependent phosphoglycerate mutase</fullName>
        <shortName evidence="6">BPG-dependent PGAM</shortName>
        <shortName evidence="6">PGAM</shortName>
        <shortName evidence="6">Phosphoglyceromutase</shortName>
        <shortName evidence="6">dPGM</shortName>
        <ecNumber evidence="6">5.4.2.11</ecNumber>
    </recommendedName>
</protein>
<dbReference type="InterPro" id="IPR005952">
    <property type="entry name" value="Phosphogly_mut1"/>
</dbReference>
<dbReference type="SUPFAM" id="SSF53254">
    <property type="entry name" value="Phosphoglycerate mutase-like"/>
    <property type="match status" value="1"/>
</dbReference>
<proteinExistence type="inferred from homology"/>
<dbReference type="HAMAP" id="MF_01039">
    <property type="entry name" value="PGAM_GpmA"/>
    <property type="match status" value="1"/>
</dbReference>
<feature type="binding site" evidence="6 8">
    <location>
        <position position="98"/>
    </location>
    <ligand>
        <name>substrate</name>
    </ligand>
</feature>
<dbReference type="PIRSF" id="PIRSF000709">
    <property type="entry name" value="6PFK_2-Ptase"/>
    <property type="match status" value="1"/>
</dbReference>
<feature type="binding site" evidence="6 8">
    <location>
        <position position="60"/>
    </location>
    <ligand>
        <name>substrate</name>
    </ligand>
</feature>
<keyword evidence="4 6" id="KW-0324">Glycolysis</keyword>
<dbReference type="SMART" id="SM00855">
    <property type="entry name" value="PGAM"/>
    <property type="match status" value="1"/>
</dbReference>
<evidence type="ECO:0000256" key="2">
    <source>
        <dbReference type="ARBA" id="ARBA00006717"/>
    </source>
</evidence>
<keyword evidence="11" id="KW-1185">Reference proteome</keyword>